<evidence type="ECO:0000256" key="3">
    <source>
        <dbReference type="ARBA" id="ARBA00022603"/>
    </source>
</evidence>
<comment type="catalytic activity">
    <reaction evidence="11">
        <text>L-lysyl(4)-[histone H3] + 3 S-adenosyl-L-methionine = N(6),N(6),N(6)-trimethyl-L-lysyl(4)-[histone H3] + 3 S-adenosyl-L-homocysteine + 3 H(+)</text>
        <dbReference type="Rhea" id="RHEA:60260"/>
        <dbReference type="Rhea" id="RHEA-COMP:15537"/>
        <dbReference type="Rhea" id="RHEA-COMP:15547"/>
        <dbReference type="ChEBI" id="CHEBI:15378"/>
        <dbReference type="ChEBI" id="CHEBI:29969"/>
        <dbReference type="ChEBI" id="CHEBI:57856"/>
        <dbReference type="ChEBI" id="CHEBI:59789"/>
        <dbReference type="ChEBI" id="CHEBI:61961"/>
        <dbReference type="EC" id="2.1.1.354"/>
    </reaction>
</comment>
<dbReference type="PROSITE" id="PS50280">
    <property type="entry name" value="SET"/>
    <property type="match status" value="1"/>
</dbReference>
<dbReference type="Gramene" id="Kaladp0016s0063.2.v1.1">
    <property type="protein sequence ID" value="Kaladp0016s0063.2.v1.1"/>
    <property type="gene ID" value="Kaladp0016s0063.v1.1"/>
</dbReference>
<evidence type="ECO:0000256" key="7">
    <source>
        <dbReference type="ARBA" id="ARBA00022884"/>
    </source>
</evidence>
<evidence type="ECO:0000313" key="19">
    <source>
        <dbReference type="Proteomes" id="UP000594263"/>
    </source>
</evidence>
<feature type="compositionally biased region" description="Basic and acidic residues" evidence="14">
    <location>
        <begin position="994"/>
        <end position="1007"/>
    </location>
</feature>
<evidence type="ECO:0000256" key="1">
    <source>
        <dbReference type="ARBA" id="ARBA00004123"/>
    </source>
</evidence>
<name>A0A7N0T053_KALFE</name>
<feature type="region of interest" description="Disordered" evidence="14">
    <location>
        <begin position="1114"/>
        <end position="1134"/>
    </location>
</feature>
<comment type="subcellular location">
    <subcellularLocation>
        <location evidence="1">Nucleus</location>
    </subcellularLocation>
</comment>
<evidence type="ECO:0000256" key="4">
    <source>
        <dbReference type="ARBA" id="ARBA00022679"/>
    </source>
</evidence>
<evidence type="ECO:0000256" key="11">
    <source>
        <dbReference type="ARBA" id="ARBA00047571"/>
    </source>
</evidence>
<dbReference type="GO" id="GO:0140999">
    <property type="term" value="F:histone H3K4 trimethyltransferase activity"/>
    <property type="evidence" value="ECO:0007669"/>
    <property type="project" value="UniProtKB-EC"/>
</dbReference>
<dbReference type="Gramene" id="Kaladp0016s0063.1.v1.1">
    <property type="protein sequence ID" value="Kaladp0016s0063.1.v1.1"/>
    <property type="gene ID" value="Kaladp0016s0063.v1.1"/>
</dbReference>
<keyword evidence="9" id="KW-0804">Transcription</keyword>
<evidence type="ECO:0000313" key="18">
    <source>
        <dbReference type="EnsemblPlants" id="Kaladp0016s0063.2.v1.1"/>
    </source>
</evidence>
<dbReference type="OMA" id="FGCDLDL"/>
<dbReference type="InterPro" id="IPR037841">
    <property type="entry name" value="SET_SETD1A/B"/>
</dbReference>
<dbReference type="EnsemblPlants" id="Kaladp0016s0063.1.v1.1">
    <property type="protein sequence ID" value="Kaladp0016s0063.1.v1.1"/>
    <property type="gene ID" value="Kaladp0016s0063.v1.1"/>
</dbReference>
<keyword evidence="10" id="KW-0539">Nucleus</keyword>
<feature type="region of interest" description="Disordered" evidence="14">
    <location>
        <begin position="791"/>
        <end position="818"/>
    </location>
</feature>
<evidence type="ECO:0000259" key="16">
    <source>
        <dbReference type="PROSITE" id="PS50829"/>
    </source>
</evidence>
<keyword evidence="7" id="KW-0694">RNA-binding</keyword>
<dbReference type="InterPro" id="IPR044570">
    <property type="entry name" value="Set1-like"/>
</dbReference>
<dbReference type="GO" id="GO:0032259">
    <property type="term" value="P:methylation"/>
    <property type="evidence" value="ECO:0007669"/>
    <property type="project" value="UniProtKB-KW"/>
</dbReference>
<keyword evidence="6" id="KW-0156">Chromatin regulator</keyword>
<evidence type="ECO:0000259" key="17">
    <source>
        <dbReference type="PROSITE" id="PS50868"/>
    </source>
</evidence>
<feature type="region of interest" description="Disordered" evidence="14">
    <location>
        <begin position="986"/>
        <end position="1007"/>
    </location>
</feature>
<accession>A0A7N0T053</accession>
<dbReference type="InterPro" id="IPR046341">
    <property type="entry name" value="SET_dom_sf"/>
</dbReference>
<keyword evidence="8" id="KW-0805">Transcription regulation</keyword>
<keyword evidence="3" id="KW-0489">Methyltransferase</keyword>
<feature type="compositionally biased region" description="Gly residues" evidence="14">
    <location>
        <begin position="1"/>
        <end position="10"/>
    </location>
</feature>
<evidence type="ECO:0000259" key="15">
    <source>
        <dbReference type="PROSITE" id="PS50280"/>
    </source>
</evidence>
<protein>
    <recommendedName>
        <fullName evidence="2">[histone H3]-lysine(4) N-trimethyltransferase</fullName>
        <ecNumber evidence="2">2.1.1.354</ecNumber>
    </recommendedName>
</protein>
<evidence type="ECO:0000256" key="5">
    <source>
        <dbReference type="ARBA" id="ARBA00022691"/>
    </source>
</evidence>
<evidence type="ECO:0000256" key="13">
    <source>
        <dbReference type="ARBA" id="ARBA00049129"/>
    </source>
</evidence>
<comment type="catalytic activity">
    <reaction evidence="13">
        <text>N(6),N(6)-dimethyl-L-lysyl(4)-[histone H3] + S-adenosyl-L-methionine = N(6),N(6),N(6)-trimethyl-L-lysyl(4)-[histone H3] + S-adenosyl-L-homocysteine + H(+)</text>
        <dbReference type="Rhea" id="RHEA:60272"/>
        <dbReference type="Rhea" id="RHEA-COMP:15537"/>
        <dbReference type="Rhea" id="RHEA-COMP:15540"/>
        <dbReference type="ChEBI" id="CHEBI:15378"/>
        <dbReference type="ChEBI" id="CHEBI:57856"/>
        <dbReference type="ChEBI" id="CHEBI:59789"/>
        <dbReference type="ChEBI" id="CHEBI:61961"/>
        <dbReference type="ChEBI" id="CHEBI:61976"/>
    </reaction>
</comment>
<dbReference type="EC" id="2.1.1.354" evidence="2"/>
<dbReference type="InterPro" id="IPR035445">
    <property type="entry name" value="GYF-like_dom_sf"/>
</dbReference>
<feature type="compositionally biased region" description="Polar residues" evidence="14">
    <location>
        <begin position="792"/>
        <end position="806"/>
    </location>
</feature>
<proteinExistence type="predicted"/>
<dbReference type="Pfam" id="PF00856">
    <property type="entry name" value="SET"/>
    <property type="match status" value="1"/>
</dbReference>
<dbReference type="PROSITE" id="PS50868">
    <property type="entry name" value="POST_SET"/>
    <property type="match status" value="1"/>
</dbReference>
<dbReference type="InterPro" id="IPR001214">
    <property type="entry name" value="SET_dom"/>
</dbReference>
<dbReference type="GO" id="GO:0048188">
    <property type="term" value="C:Set1C/COMPASS complex"/>
    <property type="evidence" value="ECO:0007669"/>
    <property type="project" value="InterPro"/>
</dbReference>
<evidence type="ECO:0000256" key="9">
    <source>
        <dbReference type="ARBA" id="ARBA00023163"/>
    </source>
</evidence>
<dbReference type="Pfam" id="PF02213">
    <property type="entry name" value="GYF"/>
    <property type="match status" value="1"/>
</dbReference>
<feature type="compositionally biased region" description="Basic and acidic residues" evidence="14">
    <location>
        <begin position="52"/>
        <end position="66"/>
    </location>
</feature>
<feature type="region of interest" description="Disordered" evidence="14">
    <location>
        <begin position="1"/>
        <end position="77"/>
    </location>
</feature>
<evidence type="ECO:0000256" key="2">
    <source>
        <dbReference type="ARBA" id="ARBA00012182"/>
    </source>
</evidence>
<keyword evidence="5" id="KW-0949">S-adenosyl-L-methionine</keyword>
<evidence type="ECO:0000256" key="8">
    <source>
        <dbReference type="ARBA" id="ARBA00023015"/>
    </source>
</evidence>
<sequence>MEFCGDGPGSSGSQEGIANAGTCSAPLQPGSLQSNGNWLSNHVSGSPSCAPGDKHTEANHSNERSHHSNSTTGDITQGFNVGQISRFENGSYGYRPPFTVTGWMYVNEQGQMCGPYIQGQLYEGLSTGFLPEDIPVYPVVNGTLLNSVPLKYFRQFPDHVSTGFAYLNLAIHNSVGHGHPASHPSGSTVFSVVTTNPNIQAVSHTSSCCNNRMPDQPFPPHKASVDKSSLPLSGEELCWQFLDNQGRSHGPHSLIQLNSWHKSGYLHESLMVYNIGNKLNPTPLISILNTWRCNEGGNAVSSLDFISCISEQFCADLHSGVMKTSRRVVLDEIIGTIIADFLNDKKNQRHVGPEPIEQTVQTTLLEQRPTCTLLEENSFVPGDREPAHVFIPNDTMALEEKNTVSAECEPVDSGNVFEETNAVTESLASAEQRVKVDASMRKFWETYVSTCRTIYSSCFQLLWNSVFHDPIADHVTAWRKQRRWPVSNAGNMFLFDKHTLKGDEMKGGLTGEIETFSPEVDCPPGFENVILEPDVCPLKSLTPKDSTFERSSTHFDKTFVDLDDIVVTVETELHKTVQMWLADYIGTAVENEVTKLVHPCADVDPSEMALKAAIHLPCRANRLSEDFNSATISSSQMNDNEIPFPPVESTLKSESIKFSSEFLRNAFGKVCAPIAQTEVDYSEKDEPPPPGFEGHSEMLNLMPICKFQPTWSLEFYPKFGENLARAKCRQKLHDDALKEWTSMFMDVAFSNYIDSWSSSKKQVELGRFDNVKVGKSSTVFDCLMERPKIGHNASSKASPASGQYTYSRKRNTVEKKPRTVYQLSSRNNEVGQDMEMTAKQMADDKDDDTPIAEIAFLKAKKLRLNKHKKGIIMPASTVATPDESFTMKPIVRLRKKTRPVNYNKDRTYISAPSMKEVANEDSSGAAGLVTNKRSIAGTRNNAKGKVSRYVLKDGAVEGEKSVRKKRLATFVGQVTQSETLAVIQSSSSGKVKKKAGEDSNALKDNEDRTDISALSTKEVATEVDSCAAVFVTSKSPIAVTGNNVDRKASKYVLAAAAEGEKSIRKRRVVTFVGQLSQSDTVVVSKNSSFSKVRKMEGEDSKLLKGDDGCNGNFADIRKDSADSKKRKKRKISTTVADMKCPEEVSKKVSRAKQTSKLKRKQLKDELKTSDRMKRKKLLNGSSKQELALQKVKYNKSANLCLCPKSDECARTSIKGWDWRRWSLNASPSEKEHIKGNKGQVDCPGSGVNAFNFSNGKGLSARTNRAKLRNLLAAADGADLLKTTQLKARKKRLRFQRSNIHDWGLVALEPIEAEDFVIEYVGELIRPRISDIRELHYEKTGIGSSYLFRLDDGYVVDATKRGGIARFINHSCEPNCYTKIISVDGQKKIFIYAKRHIAIGEEITYNYKFPLEEKKIPCHCGSSRCRGSLN</sequence>
<evidence type="ECO:0000256" key="10">
    <source>
        <dbReference type="ARBA" id="ARBA00023242"/>
    </source>
</evidence>
<dbReference type="PANTHER" id="PTHR45814">
    <property type="entry name" value="HISTONE-LYSINE N-METHYLTRANSFERASE SETD1"/>
    <property type="match status" value="1"/>
</dbReference>
<evidence type="ECO:0000256" key="14">
    <source>
        <dbReference type="SAM" id="MobiDB-lite"/>
    </source>
</evidence>
<keyword evidence="19" id="KW-1185">Reference proteome</keyword>
<dbReference type="SUPFAM" id="SSF82199">
    <property type="entry name" value="SET domain"/>
    <property type="match status" value="1"/>
</dbReference>
<dbReference type="InterPro" id="IPR003616">
    <property type="entry name" value="Post-SET_dom"/>
</dbReference>
<dbReference type="CDD" id="cd19169">
    <property type="entry name" value="SET_SETD1"/>
    <property type="match status" value="1"/>
</dbReference>
<evidence type="ECO:0000256" key="6">
    <source>
        <dbReference type="ARBA" id="ARBA00022853"/>
    </source>
</evidence>
<dbReference type="Proteomes" id="UP000594263">
    <property type="component" value="Unplaced"/>
</dbReference>
<dbReference type="EnsemblPlants" id="Kaladp0016s0063.2.v1.1">
    <property type="protein sequence ID" value="Kaladp0016s0063.2.v1.1"/>
    <property type="gene ID" value="Kaladp0016s0063.v1.1"/>
</dbReference>
<dbReference type="SMART" id="SM00317">
    <property type="entry name" value="SET"/>
    <property type="match status" value="1"/>
</dbReference>
<dbReference type="GO" id="GO:0003723">
    <property type="term" value="F:RNA binding"/>
    <property type="evidence" value="ECO:0007669"/>
    <property type="project" value="UniProtKB-KW"/>
</dbReference>
<comment type="catalytic activity">
    <reaction evidence="12">
        <text>N(6)-methyl-L-lysyl(4)-[histone H3] + S-adenosyl-L-methionine = N(6),N(6)-dimethyl-L-lysyl(4)-[histone H3] + S-adenosyl-L-homocysteine + H(+)</text>
        <dbReference type="Rhea" id="RHEA:60268"/>
        <dbReference type="Rhea" id="RHEA-COMP:15540"/>
        <dbReference type="Rhea" id="RHEA-COMP:15543"/>
        <dbReference type="ChEBI" id="CHEBI:15378"/>
        <dbReference type="ChEBI" id="CHEBI:57856"/>
        <dbReference type="ChEBI" id="CHEBI:59789"/>
        <dbReference type="ChEBI" id="CHEBI:61929"/>
        <dbReference type="ChEBI" id="CHEBI:61976"/>
    </reaction>
</comment>
<dbReference type="Gene3D" id="2.170.270.10">
    <property type="entry name" value="SET domain"/>
    <property type="match status" value="1"/>
</dbReference>
<feature type="domain" description="Post-SET" evidence="17">
    <location>
        <begin position="1413"/>
        <end position="1429"/>
    </location>
</feature>
<dbReference type="PROSITE" id="PS50829">
    <property type="entry name" value="GYF"/>
    <property type="match status" value="1"/>
</dbReference>
<dbReference type="InterPro" id="IPR003169">
    <property type="entry name" value="GYF"/>
</dbReference>
<dbReference type="SUPFAM" id="SSF55277">
    <property type="entry name" value="GYF domain"/>
    <property type="match status" value="1"/>
</dbReference>
<organism evidence="18 19">
    <name type="scientific">Kalanchoe fedtschenkoi</name>
    <name type="common">Lavender scallops</name>
    <name type="synonym">South American air plant</name>
    <dbReference type="NCBI Taxonomy" id="63787"/>
    <lineage>
        <taxon>Eukaryota</taxon>
        <taxon>Viridiplantae</taxon>
        <taxon>Streptophyta</taxon>
        <taxon>Embryophyta</taxon>
        <taxon>Tracheophyta</taxon>
        <taxon>Spermatophyta</taxon>
        <taxon>Magnoliopsida</taxon>
        <taxon>eudicotyledons</taxon>
        <taxon>Gunneridae</taxon>
        <taxon>Pentapetalae</taxon>
        <taxon>Saxifragales</taxon>
        <taxon>Crassulaceae</taxon>
        <taxon>Kalanchoe</taxon>
    </lineage>
</organism>
<dbReference type="SMART" id="SM00508">
    <property type="entry name" value="PostSET"/>
    <property type="match status" value="1"/>
</dbReference>
<feature type="domain" description="SET" evidence="15">
    <location>
        <begin position="1290"/>
        <end position="1407"/>
    </location>
</feature>
<dbReference type="PANTHER" id="PTHR45814:SF2">
    <property type="entry name" value="HISTONE-LYSINE N-METHYLTRANSFERASE SETD1"/>
    <property type="match status" value="1"/>
</dbReference>
<dbReference type="Gene3D" id="3.30.1490.40">
    <property type="match status" value="1"/>
</dbReference>
<feature type="compositionally biased region" description="Polar residues" evidence="14">
    <location>
        <begin position="30"/>
        <end position="47"/>
    </location>
</feature>
<keyword evidence="4" id="KW-0808">Transferase</keyword>
<evidence type="ECO:0000256" key="12">
    <source>
        <dbReference type="ARBA" id="ARBA00047583"/>
    </source>
</evidence>
<feature type="domain" description="GYF" evidence="16">
    <location>
        <begin position="236"/>
        <end position="289"/>
    </location>
</feature>
<reference evidence="18" key="1">
    <citation type="submission" date="2021-01" db="UniProtKB">
        <authorList>
            <consortium name="EnsemblPlants"/>
        </authorList>
    </citation>
    <scope>IDENTIFICATION</scope>
</reference>